<evidence type="ECO:0000313" key="2">
    <source>
        <dbReference type="Proteomes" id="UP000299102"/>
    </source>
</evidence>
<organism evidence="1 2">
    <name type="scientific">Eumeta variegata</name>
    <name type="common">Bagworm moth</name>
    <name type="synonym">Eumeta japonica</name>
    <dbReference type="NCBI Taxonomy" id="151549"/>
    <lineage>
        <taxon>Eukaryota</taxon>
        <taxon>Metazoa</taxon>
        <taxon>Ecdysozoa</taxon>
        <taxon>Arthropoda</taxon>
        <taxon>Hexapoda</taxon>
        <taxon>Insecta</taxon>
        <taxon>Pterygota</taxon>
        <taxon>Neoptera</taxon>
        <taxon>Endopterygota</taxon>
        <taxon>Lepidoptera</taxon>
        <taxon>Glossata</taxon>
        <taxon>Ditrysia</taxon>
        <taxon>Tineoidea</taxon>
        <taxon>Psychidae</taxon>
        <taxon>Oiketicinae</taxon>
        <taxon>Eumeta</taxon>
    </lineage>
</organism>
<evidence type="ECO:0000313" key="1">
    <source>
        <dbReference type="EMBL" id="GBP92313.1"/>
    </source>
</evidence>
<proteinExistence type="predicted"/>
<dbReference type="Proteomes" id="UP000299102">
    <property type="component" value="Unassembled WGS sequence"/>
</dbReference>
<comment type="caution">
    <text evidence="1">The sequence shown here is derived from an EMBL/GenBank/DDBJ whole genome shotgun (WGS) entry which is preliminary data.</text>
</comment>
<sequence>MSQIKRPTAYAREHVNTLTSKVVAAPVTKIVSAPQPSRRAIMKSLRKLAKGGSEAGHYRVGDNVREQPLSVPSDTKSKCFFYYGRDRAASVQLCESESVDSIPDYIKWID</sequence>
<name>A0A4C1ZZJ7_EUMVA</name>
<reference evidence="1 2" key="1">
    <citation type="journal article" date="2019" name="Commun. Biol.">
        <title>The bagworm genome reveals a unique fibroin gene that provides high tensile strength.</title>
        <authorList>
            <person name="Kono N."/>
            <person name="Nakamura H."/>
            <person name="Ohtoshi R."/>
            <person name="Tomita M."/>
            <person name="Numata K."/>
            <person name="Arakawa K."/>
        </authorList>
    </citation>
    <scope>NUCLEOTIDE SEQUENCE [LARGE SCALE GENOMIC DNA]</scope>
</reference>
<dbReference type="AlphaFoldDB" id="A0A4C1ZZJ7"/>
<dbReference type="EMBL" id="BGZK01002261">
    <property type="protein sequence ID" value="GBP92313.1"/>
    <property type="molecule type" value="Genomic_DNA"/>
</dbReference>
<accession>A0A4C1ZZJ7</accession>
<gene>
    <name evidence="1" type="ORF">EVAR_66729_1</name>
</gene>
<protein>
    <submittedName>
        <fullName evidence="1">Uncharacterized protein</fullName>
    </submittedName>
</protein>
<keyword evidence="2" id="KW-1185">Reference proteome</keyword>